<dbReference type="OrthoDB" id="56459at2759"/>
<gene>
    <name evidence="1" type="ORF">SEMRO_135_G063880.1</name>
</gene>
<reference evidence="1" key="1">
    <citation type="submission" date="2020-06" db="EMBL/GenBank/DDBJ databases">
        <authorList>
            <consortium name="Plant Systems Biology data submission"/>
        </authorList>
    </citation>
    <scope>NUCLEOTIDE SEQUENCE</scope>
    <source>
        <strain evidence="1">D6</strain>
    </source>
</reference>
<dbReference type="Proteomes" id="UP001153069">
    <property type="component" value="Unassembled WGS sequence"/>
</dbReference>
<name>A0A9N8H7P9_9STRA</name>
<evidence type="ECO:0000313" key="2">
    <source>
        <dbReference type="Proteomes" id="UP001153069"/>
    </source>
</evidence>
<sequence>MMIASKKVGTVVVGLLLALCGVVVLLEKMRAHTDQLAKEALGQLLSHLVENSDDFGVAGERRLQTVDVPCNTLIDTLSIADIREVAAALLRERLAAPEAVILTLDTLVLSQLKYDVQLWKVCGRCSDFDDDALYPKNVGCRPQDYGFHAMHSGLLVAPYDVTTGELLHSTLPVTILPSYSFFPPSNVRPPLTTVNDHPAIVGIMLSSVSISYALLPDDIGWVESGDYYRGFMLKQSIITSLVPLIWQSEAIVSEQSDCTSAMADAYFITGYSQSGYGAVVLGDALHRMGKNVVAVRAGGAPYRMSSETVSHFIANARNEKPPLTYYFMPLLAAGLSTTNTDAKNYGAGQDLLADEYRDTWIAEAQRPMMHAEGVKRMIPDGDPLKIYNPAFVNLVQQGNARNDTNPCVTSVTNETDKLCAALQDLDLIGEVERAEYPLYLCHARGDYDIPFANVPDASINPNYAACVHAKFVEAS</sequence>
<evidence type="ECO:0000313" key="1">
    <source>
        <dbReference type="EMBL" id="CAB9502405.1"/>
    </source>
</evidence>
<dbReference type="AlphaFoldDB" id="A0A9N8H7P9"/>
<organism evidence="1 2">
    <name type="scientific">Seminavis robusta</name>
    <dbReference type="NCBI Taxonomy" id="568900"/>
    <lineage>
        <taxon>Eukaryota</taxon>
        <taxon>Sar</taxon>
        <taxon>Stramenopiles</taxon>
        <taxon>Ochrophyta</taxon>
        <taxon>Bacillariophyta</taxon>
        <taxon>Bacillariophyceae</taxon>
        <taxon>Bacillariophycidae</taxon>
        <taxon>Naviculales</taxon>
        <taxon>Naviculaceae</taxon>
        <taxon>Seminavis</taxon>
    </lineage>
</organism>
<keyword evidence="2" id="KW-1185">Reference proteome</keyword>
<protein>
    <submittedName>
        <fullName evidence="1">Uncharacterized protein</fullName>
    </submittedName>
</protein>
<dbReference type="EMBL" id="CAICTM010000134">
    <property type="protein sequence ID" value="CAB9502405.1"/>
    <property type="molecule type" value="Genomic_DNA"/>
</dbReference>
<proteinExistence type="predicted"/>
<accession>A0A9N8H7P9</accession>
<comment type="caution">
    <text evidence="1">The sequence shown here is derived from an EMBL/GenBank/DDBJ whole genome shotgun (WGS) entry which is preliminary data.</text>
</comment>